<evidence type="ECO:0000256" key="1">
    <source>
        <dbReference type="SAM" id="MobiDB-lite"/>
    </source>
</evidence>
<feature type="compositionally biased region" description="Basic residues" evidence="1">
    <location>
        <begin position="229"/>
        <end position="238"/>
    </location>
</feature>
<feature type="compositionally biased region" description="Polar residues" evidence="1">
    <location>
        <begin position="333"/>
        <end position="350"/>
    </location>
</feature>
<feature type="domain" description="Myb-like" evidence="2">
    <location>
        <begin position="259"/>
        <end position="311"/>
    </location>
</feature>
<feature type="region of interest" description="Disordered" evidence="1">
    <location>
        <begin position="424"/>
        <end position="451"/>
    </location>
</feature>
<proteinExistence type="predicted"/>
<evidence type="ECO:0000313" key="3">
    <source>
        <dbReference type="EMBL" id="WZH48905.1"/>
    </source>
</evidence>
<feature type="region of interest" description="Disordered" evidence="1">
    <location>
        <begin position="15"/>
        <end position="55"/>
    </location>
</feature>
<accession>A0ABZ2X843</accession>
<evidence type="ECO:0000313" key="4">
    <source>
        <dbReference type="Proteomes" id="UP001489902"/>
    </source>
</evidence>
<dbReference type="InterPro" id="IPR009057">
    <property type="entry name" value="Homeodomain-like_sf"/>
</dbReference>
<protein>
    <recommendedName>
        <fullName evidence="2">Myb-like domain-containing protein</fullName>
    </recommendedName>
</protein>
<dbReference type="SUPFAM" id="SSF46689">
    <property type="entry name" value="Homeodomain-like"/>
    <property type="match status" value="1"/>
</dbReference>
<dbReference type="SMART" id="SM00717">
    <property type="entry name" value="SANT"/>
    <property type="match status" value="1"/>
</dbReference>
<dbReference type="CDD" id="cd11660">
    <property type="entry name" value="SANT_TRF"/>
    <property type="match status" value="1"/>
</dbReference>
<name>A0ABZ2X843_9HYPO</name>
<feature type="region of interest" description="Disordered" evidence="1">
    <location>
        <begin position="316"/>
        <end position="366"/>
    </location>
</feature>
<gene>
    <name evidence="3" type="ORF">QYS62_010090</name>
</gene>
<dbReference type="Gene3D" id="1.10.10.60">
    <property type="entry name" value="Homeodomain-like"/>
    <property type="match status" value="1"/>
</dbReference>
<organism evidence="3 4">
    <name type="scientific">Fusarium acuminatum</name>
    <dbReference type="NCBI Taxonomy" id="5515"/>
    <lineage>
        <taxon>Eukaryota</taxon>
        <taxon>Fungi</taxon>
        <taxon>Dikarya</taxon>
        <taxon>Ascomycota</taxon>
        <taxon>Pezizomycotina</taxon>
        <taxon>Sordariomycetes</taxon>
        <taxon>Hypocreomycetidae</taxon>
        <taxon>Hypocreales</taxon>
        <taxon>Nectriaceae</taxon>
        <taxon>Fusarium</taxon>
        <taxon>Fusarium tricinctum species complex</taxon>
    </lineage>
</organism>
<sequence>MATIEPRLIHLLNEQRKPQLNHTDLPPLHSLPFPTATDRSLPPLEPDTNHRGDRPAADMQFATNAVGSVHPISDDGTLDYRKEFNSQDRTIASASRPFSLRGTLGDMEIPESINSISRILDDGSDVFDDVSTKKRHRGLHVKDDFVQLPQPLKKQRAIQAAPVMPPIINGLHEPPPHAALFPPISSDSQAAKQDGKADVHLEKILVDGSSASAKEISSASQEEVEKSPKQKKSRAHRKKMEDLVELGIHGPFKKSHRRERRPFTEQDDIEILEGLDTHGPSWTKIQRDPRFHLSSRQPTDLRDRVRNKYAEVYQRIEKGTFQPKETGRGNDVAEQSASTLSSQNSFQPSKAATLEPQMKQPPSHEDLPRWTVQQRIDTGEAIGTAQVFEFGEAATPQFMGGEMDISRLLLDDAKLSPLNSRFGFEGIPGLSPPASASQKGHNMDSKNPLRR</sequence>
<dbReference type="InterPro" id="IPR001005">
    <property type="entry name" value="SANT/Myb"/>
</dbReference>
<keyword evidence="4" id="KW-1185">Reference proteome</keyword>
<feature type="compositionally biased region" description="Basic residues" evidence="1">
    <location>
        <begin position="251"/>
        <end position="260"/>
    </location>
</feature>
<feature type="region of interest" description="Disordered" evidence="1">
    <location>
        <begin position="211"/>
        <end position="268"/>
    </location>
</feature>
<feature type="compositionally biased region" description="Low complexity" evidence="1">
    <location>
        <begin position="211"/>
        <end position="221"/>
    </location>
</feature>
<dbReference type="EMBL" id="CP151265">
    <property type="protein sequence ID" value="WZH48905.1"/>
    <property type="molecule type" value="Genomic_DNA"/>
</dbReference>
<dbReference type="Proteomes" id="UP001489902">
    <property type="component" value="Chromosome 6"/>
</dbReference>
<evidence type="ECO:0000259" key="2">
    <source>
        <dbReference type="SMART" id="SM00717"/>
    </source>
</evidence>
<reference evidence="3 4" key="1">
    <citation type="submission" date="2024-04" db="EMBL/GenBank/DDBJ databases">
        <title>Complete genome sequence of Fusarium acuminatum.</title>
        <authorList>
            <person name="Lan B."/>
        </authorList>
    </citation>
    <scope>NUCLEOTIDE SEQUENCE [LARGE SCALE GENOMIC DNA]</scope>
    <source>
        <strain evidence="3">1A</strain>
    </source>
</reference>